<keyword evidence="2" id="KW-1185">Reference proteome</keyword>
<reference evidence="1 2" key="1">
    <citation type="submission" date="2018-12" db="EMBL/GenBank/DDBJ databases">
        <title>Dyella dinghuensis sp. nov. DHOA06 and Dyella choica sp. nov. 4M-K27, isolated from forest soil.</title>
        <authorList>
            <person name="Qiu L.-H."/>
            <person name="Gao Z.-H."/>
        </authorList>
    </citation>
    <scope>NUCLEOTIDE SEQUENCE [LARGE SCALE GENOMIC DNA]</scope>
    <source>
        <strain evidence="1 2">4M-K27</strain>
    </source>
</reference>
<proteinExistence type="predicted"/>
<dbReference type="AlphaFoldDB" id="A0A432M9M6"/>
<organism evidence="1 2">
    <name type="scientific">Dyella choica</name>
    <dbReference type="NCBI Taxonomy" id="1927959"/>
    <lineage>
        <taxon>Bacteria</taxon>
        <taxon>Pseudomonadati</taxon>
        <taxon>Pseudomonadota</taxon>
        <taxon>Gammaproteobacteria</taxon>
        <taxon>Lysobacterales</taxon>
        <taxon>Rhodanobacteraceae</taxon>
        <taxon>Dyella</taxon>
    </lineage>
</organism>
<gene>
    <name evidence="1" type="ORF">EKH80_07405</name>
</gene>
<name>A0A432M9M6_9GAMM</name>
<dbReference type="EMBL" id="RYYV01000004">
    <property type="protein sequence ID" value="RUL77688.1"/>
    <property type="molecule type" value="Genomic_DNA"/>
</dbReference>
<evidence type="ECO:0000313" key="2">
    <source>
        <dbReference type="Proteomes" id="UP000274358"/>
    </source>
</evidence>
<dbReference type="Proteomes" id="UP000274358">
    <property type="component" value="Unassembled WGS sequence"/>
</dbReference>
<protein>
    <submittedName>
        <fullName evidence="1">Uncharacterized protein</fullName>
    </submittedName>
</protein>
<comment type="caution">
    <text evidence="1">The sequence shown here is derived from an EMBL/GenBank/DDBJ whole genome shotgun (WGS) entry which is preliminary data.</text>
</comment>
<sequence length="61" mass="6547">MCSTDEEETVNAQSVPPNCHARYYVTADAPNGTTLYRAQAAGGPVTQLIPLSLVKLNLEAR</sequence>
<accession>A0A432M9M6</accession>
<evidence type="ECO:0000313" key="1">
    <source>
        <dbReference type="EMBL" id="RUL77688.1"/>
    </source>
</evidence>
<dbReference type="RefSeq" id="WP_126684084.1">
    <property type="nucleotide sequence ID" value="NZ_RYYV01000004.1"/>
</dbReference>